<dbReference type="CDD" id="cd07944">
    <property type="entry name" value="DRE_TIM_HOA_like"/>
    <property type="match status" value="1"/>
</dbReference>
<proteinExistence type="predicted"/>
<dbReference type="Gene3D" id="3.20.20.70">
    <property type="entry name" value="Aldolase class I"/>
    <property type="match status" value="1"/>
</dbReference>
<dbReference type="SUPFAM" id="SSF51569">
    <property type="entry name" value="Aldolase"/>
    <property type="match status" value="1"/>
</dbReference>
<organism evidence="3 4">
    <name type="scientific">Lysinibacillus pakistanensis</name>
    <dbReference type="NCBI Taxonomy" id="759811"/>
    <lineage>
        <taxon>Bacteria</taxon>
        <taxon>Bacillati</taxon>
        <taxon>Bacillota</taxon>
        <taxon>Bacilli</taxon>
        <taxon>Bacillales</taxon>
        <taxon>Bacillaceae</taxon>
        <taxon>Lysinibacillus</taxon>
    </lineage>
</organism>
<evidence type="ECO:0000259" key="2">
    <source>
        <dbReference type="Pfam" id="PF00682"/>
    </source>
</evidence>
<reference evidence="3" key="1">
    <citation type="submission" date="2023-05" db="EMBL/GenBank/DDBJ databases">
        <title>Comparative genomics of Bacillaceae isolates and their secondary metabolite potential.</title>
        <authorList>
            <person name="Song L."/>
            <person name="Nielsen L.J."/>
            <person name="Mohite O."/>
            <person name="Xu X."/>
            <person name="Weber T."/>
            <person name="Kovacs A.T."/>
        </authorList>
    </citation>
    <scope>NUCLEOTIDE SEQUENCE</scope>
    <source>
        <strain evidence="3">LY1</strain>
    </source>
</reference>
<dbReference type="AlphaFoldDB" id="A0AAX3WWX4"/>
<accession>A0AAX3WWX4</accession>
<dbReference type="InterPro" id="IPR050073">
    <property type="entry name" value="2-IPM_HCS-like"/>
</dbReference>
<evidence type="ECO:0000313" key="3">
    <source>
        <dbReference type="EMBL" id="WHY52385.1"/>
    </source>
</evidence>
<dbReference type="GO" id="GO:0003852">
    <property type="term" value="F:2-isopropylmalate synthase activity"/>
    <property type="evidence" value="ECO:0007669"/>
    <property type="project" value="TreeGrafter"/>
</dbReference>
<gene>
    <name evidence="3" type="ORF">QNH24_03870</name>
</gene>
<evidence type="ECO:0000313" key="4">
    <source>
        <dbReference type="Proteomes" id="UP001178322"/>
    </source>
</evidence>
<dbReference type="InterPro" id="IPR013785">
    <property type="entry name" value="Aldolase_TIM"/>
</dbReference>
<dbReference type="PANTHER" id="PTHR10277">
    <property type="entry name" value="HOMOCITRATE SYNTHASE-RELATED"/>
    <property type="match status" value="1"/>
</dbReference>
<name>A0AAX3WWX4_9BACI</name>
<keyword evidence="1" id="KW-0464">Manganese</keyword>
<sequence length="528" mass="61307">MKISILDCTLRDGGYINQWRFTEKQITSILNNLALSNIDYIECGYLKYSTENNSDTTLFKKVEQIRNYLPFNKKSNNFVVMINYGEYPIEHLPVNNGEIFGIRVAFRRQDWQEAMEYCQQIKDKGYYVFIQPMITINYSDIELLDMIQIINDIQPYAVYIVDSFGVMKPKDLLRLTYLLDHNLESKIKLGFHGHNNLQLVFSNATHFVESNITRDIIIDSSVYGMGRGAGNLNTELFVEYLNDRHAAKYVLTPLLKIIDESLMTIYQENYWGYSLPYFIAARNNCHPNYANYLLNKNSLNVEDIERIIKSIEDNKKDAFDKLYIEDIYINYQTRRSKSIVLSNDIHEVFAEKDVLIIGPGKSILSMENIDLYAENQNNIVVSVNFIPQICSVDYIFISNSKRFEHLDKSEKPLIVTSNINYPGADYKVDYKALLHHDLEIHDNALVMLLKLLINSNAHKAILIGFDGYEIDINENYSDADHIIPMDREKVQVLNRKIGTSIQELSSEIEIVFNTPSKYFKTEDHVIKI</sequence>
<dbReference type="Pfam" id="PF00682">
    <property type="entry name" value="HMGL-like"/>
    <property type="match status" value="1"/>
</dbReference>
<dbReference type="GO" id="GO:0009098">
    <property type="term" value="P:L-leucine biosynthetic process"/>
    <property type="evidence" value="ECO:0007669"/>
    <property type="project" value="TreeGrafter"/>
</dbReference>
<dbReference type="InterPro" id="IPR000891">
    <property type="entry name" value="PYR_CT"/>
</dbReference>
<protein>
    <submittedName>
        <fullName evidence="3">Aldolase catalytic domain-containing protein</fullName>
    </submittedName>
</protein>
<dbReference type="RefSeq" id="WP_283870837.1">
    <property type="nucleotide sequence ID" value="NZ_CP126101.1"/>
</dbReference>
<feature type="domain" description="Pyruvate carboxyltransferase" evidence="2">
    <location>
        <begin position="3"/>
        <end position="246"/>
    </location>
</feature>
<dbReference type="EMBL" id="CP126101">
    <property type="protein sequence ID" value="WHY52385.1"/>
    <property type="molecule type" value="Genomic_DNA"/>
</dbReference>
<dbReference type="PANTHER" id="PTHR10277:SF9">
    <property type="entry name" value="2-ISOPROPYLMALATE SYNTHASE 1, CHLOROPLASTIC-RELATED"/>
    <property type="match status" value="1"/>
</dbReference>
<evidence type="ECO:0000256" key="1">
    <source>
        <dbReference type="ARBA" id="ARBA00023211"/>
    </source>
</evidence>
<dbReference type="Proteomes" id="UP001178322">
    <property type="component" value="Chromosome"/>
</dbReference>